<comment type="cofactor">
    <cofactor evidence="1">
        <name>Mg(2+)</name>
        <dbReference type="ChEBI" id="CHEBI:18420"/>
    </cofactor>
</comment>
<dbReference type="Gene3D" id="3.40.1260.20">
    <property type="entry name" value="Ribonuclease E, catalytic domain"/>
    <property type="match status" value="1"/>
</dbReference>
<evidence type="ECO:0000256" key="2">
    <source>
        <dbReference type="ARBA" id="ARBA00022723"/>
    </source>
</evidence>
<evidence type="ECO:0000259" key="6">
    <source>
        <dbReference type="PROSITE" id="PS50126"/>
    </source>
</evidence>
<organism evidence="7 8">
    <name type="scientific">Sneathiella sedimenti</name>
    <dbReference type="NCBI Taxonomy" id="2816034"/>
    <lineage>
        <taxon>Bacteria</taxon>
        <taxon>Pseudomonadati</taxon>
        <taxon>Pseudomonadota</taxon>
        <taxon>Alphaproteobacteria</taxon>
        <taxon>Sneathiellales</taxon>
        <taxon>Sneathiellaceae</taxon>
        <taxon>Sneathiella</taxon>
    </lineage>
</organism>
<dbReference type="InterPro" id="IPR019307">
    <property type="entry name" value="RNA-bd_AU-1/RNase_E/G"/>
</dbReference>
<keyword evidence="5" id="KW-0694">RNA-binding</keyword>
<evidence type="ECO:0000256" key="4">
    <source>
        <dbReference type="ARBA" id="ARBA00022842"/>
    </source>
</evidence>
<dbReference type="PANTHER" id="PTHR30001">
    <property type="entry name" value="RIBONUCLEASE"/>
    <property type="match status" value="1"/>
</dbReference>
<keyword evidence="3" id="KW-0378">Hydrolase</keyword>
<name>A0ABS3F6C1_9PROT</name>
<dbReference type="RefSeq" id="WP_207045361.1">
    <property type="nucleotide sequence ID" value="NZ_JAFLNC010000003.1"/>
</dbReference>
<dbReference type="EMBL" id="JAFLNC010000003">
    <property type="protein sequence ID" value="MBO0334033.1"/>
    <property type="molecule type" value="Genomic_DNA"/>
</dbReference>
<accession>A0ABS3F6C1</accession>
<evidence type="ECO:0000256" key="3">
    <source>
        <dbReference type="ARBA" id="ARBA00022801"/>
    </source>
</evidence>
<dbReference type="InterPro" id="IPR012340">
    <property type="entry name" value="NA-bd_OB-fold"/>
</dbReference>
<keyword evidence="2" id="KW-0479">Metal-binding</keyword>
<dbReference type="SMART" id="SM00316">
    <property type="entry name" value="S1"/>
    <property type="match status" value="1"/>
</dbReference>
<dbReference type="PROSITE" id="PS50126">
    <property type="entry name" value="S1"/>
    <property type="match status" value="1"/>
</dbReference>
<dbReference type="NCBIfam" id="TIGR00757">
    <property type="entry name" value="RNaseEG"/>
    <property type="match status" value="1"/>
</dbReference>
<sequence length="468" mass="51699">MRETLLIDDNPFETRAALLKGDQLLELQIERPGNISRVGDFYYGRVAKLIPDMDIAFIDLGTGDDGFLQLSDILSDAKNVNSAVHEGEKLLVQVIKDAKGDKGLQLGCRIAIHGANLIYRPFGKEVVLSKNIKAPKERNRLKNLLEHHTEEHGLTVRTSAQYASDEELTAEVDALVTEWTEILTEWKAAKKPGSLGQSKTPLTSVLKSLLSANMDVIVNNVTALNATKGYITRHMPGIQPQITLWDRQTPLFEEMNIEAELDTALQKAVALASGGNITIEPTEAAVIIDVNSAGQTQSSGTRSAAVTTNLEAAIEICRQIRLRNLSGIIIIDFIQMNGKGETEHLTNTLQRALDKDPRPSRLIGMTELGLMQITRKRGRPALHETLTQSCLSCDGNGYVKTETTILNDIFRSLQNEVRFSHQATFNIEAGETLASTLRRHQTVMEKELARRIVISTNAQLSDLDYKIG</sequence>
<dbReference type="Gene3D" id="2.40.50.140">
    <property type="entry name" value="Nucleic acid-binding proteins"/>
    <property type="match status" value="1"/>
</dbReference>
<evidence type="ECO:0000313" key="8">
    <source>
        <dbReference type="Proteomes" id="UP000664761"/>
    </source>
</evidence>
<reference evidence="7 8" key="1">
    <citation type="submission" date="2021-03" db="EMBL/GenBank/DDBJ databases">
        <title>Sneathiella sp. CAU 1612 isolated from Kang Won-do.</title>
        <authorList>
            <person name="Kim W."/>
        </authorList>
    </citation>
    <scope>NUCLEOTIDE SEQUENCE [LARGE SCALE GENOMIC DNA]</scope>
    <source>
        <strain evidence="7 8">CAU 1612</strain>
    </source>
</reference>
<comment type="caution">
    <text evidence="7">The sequence shown here is derived from an EMBL/GenBank/DDBJ whole genome shotgun (WGS) entry which is preliminary data.</text>
</comment>
<dbReference type="InterPro" id="IPR004659">
    <property type="entry name" value="RNase_E/G"/>
</dbReference>
<gene>
    <name evidence="7" type="ORF">J0X12_10425</name>
</gene>
<keyword evidence="8" id="KW-1185">Reference proteome</keyword>
<evidence type="ECO:0000256" key="1">
    <source>
        <dbReference type="ARBA" id="ARBA00001946"/>
    </source>
</evidence>
<dbReference type="Pfam" id="PF10150">
    <property type="entry name" value="RNase_E_G"/>
    <property type="match status" value="1"/>
</dbReference>
<proteinExistence type="predicted"/>
<protein>
    <submittedName>
        <fullName evidence="7">Rne/Rng family ribonuclease</fullName>
    </submittedName>
</protein>
<dbReference type="SUPFAM" id="SSF50249">
    <property type="entry name" value="Nucleic acid-binding proteins"/>
    <property type="match status" value="1"/>
</dbReference>
<dbReference type="PANTHER" id="PTHR30001:SF0">
    <property type="entry name" value="RIBONUCLEASE G"/>
    <property type="match status" value="1"/>
</dbReference>
<evidence type="ECO:0000313" key="7">
    <source>
        <dbReference type="EMBL" id="MBO0334033.1"/>
    </source>
</evidence>
<keyword evidence="4" id="KW-0460">Magnesium</keyword>
<feature type="domain" description="S1 motif" evidence="6">
    <location>
        <begin position="39"/>
        <end position="109"/>
    </location>
</feature>
<evidence type="ECO:0000256" key="5">
    <source>
        <dbReference type="ARBA" id="ARBA00022884"/>
    </source>
</evidence>
<dbReference type="InterPro" id="IPR003029">
    <property type="entry name" value="S1_domain"/>
</dbReference>
<dbReference type="CDD" id="cd04453">
    <property type="entry name" value="S1_RNase_E"/>
    <property type="match status" value="1"/>
</dbReference>
<dbReference type="Proteomes" id="UP000664761">
    <property type="component" value="Unassembled WGS sequence"/>
</dbReference>